<evidence type="ECO:0000313" key="2">
    <source>
        <dbReference type="EMBL" id="MEU8135315.1"/>
    </source>
</evidence>
<keyword evidence="3" id="KW-1185">Reference proteome</keyword>
<dbReference type="RefSeq" id="WP_358354997.1">
    <property type="nucleotide sequence ID" value="NZ_JBEZFP010000040.1"/>
</dbReference>
<evidence type="ECO:0000259" key="1">
    <source>
        <dbReference type="Pfam" id="PF04149"/>
    </source>
</evidence>
<accession>A0ABV3DHT5</accession>
<comment type="caution">
    <text evidence="2">The sequence shown here is derived from an EMBL/GenBank/DDBJ whole genome shotgun (WGS) entry which is preliminary data.</text>
</comment>
<dbReference type="Pfam" id="PF04149">
    <property type="entry name" value="DUF397"/>
    <property type="match status" value="1"/>
</dbReference>
<dbReference type="InterPro" id="IPR007278">
    <property type="entry name" value="DUF397"/>
</dbReference>
<organism evidence="2 3">
    <name type="scientific">Streptodolium elevatio</name>
    <dbReference type="NCBI Taxonomy" id="3157996"/>
    <lineage>
        <taxon>Bacteria</taxon>
        <taxon>Bacillati</taxon>
        <taxon>Actinomycetota</taxon>
        <taxon>Actinomycetes</taxon>
        <taxon>Kitasatosporales</taxon>
        <taxon>Streptomycetaceae</taxon>
        <taxon>Streptodolium</taxon>
    </lineage>
</organism>
<sequence>MSECVEVAACASVTGVRDTKDRGRGNLTVPNRSWPAFLSAIKCPHCTS</sequence>
<gene>
    <name evidence="2" type="ORF">AB0C36_17555</name>
</gene>
<dbReference type="EMBL" id="JBEZFP010000040">
    <property type="protein sequence ID" value="MEU8135315.1"/>
    <property type="molecule type" value="Genomic_DNA"/>
</dbReference>
<dbReference type="Proteomes" id="UP001551482">
    <property type="component" value="Unassembled WGS sequence"/>
</dbReference>
<protein>
    <submittedName>
        <fullName evidence="2">DUF397 domain-containing protein</fullName>
    </submittedName>
</protein>
<proteinExistence type="predicted"/>
<evidence type="ECO:0000313" key="3">
    <source>
        <dbReference type="Proteomes" id="UP001551482"/>
    </source>
</evidence>
<feature type="domain" description="DUF397" evidence="1">
    <location>
        <begin position="3"/>
        <end position="42"/>
    </location>
</feature>
<name>A0ABV3DHT5_9ACTN</name>
<reference evidence="2 3" key="1">
    <citation type="submission" date="2024-06" db="EMBL/GenBank/DDBJ databases">
        <title>The Natural Products Discovery Center: Release of the First 8490 Sequenced Strains for Exploring Actinobacteria Biosynthetic Diversity.</title>
        <authorList>
            <person name="Kalkreuter E."/>
            <person name="Kautsar S.A."/>
            <person name="Yang D."/>
            <person name="Bader C.D."/>
            <person name="Teijaro C.N."/>
            <person name="Fluegel L."/>
            <person name="Davis C.M."/>
            <person name="Simpson J.R."/>
            <person name="Lauterbach L."/>
            <person name="Steele A.D."/>
            <person name="Gui C."/>
            <person name="Meng S."/>
            <person name="Li G."/>
            <person name="Viehrig K."/>
            <person name="Ye F."/>
            <person name="Su P."/>
            <person name="Kiefer A.F."/>
            <person name="Nichols A."/>
            <person name="Cepeda A.J."/>
            <person name="Yan W."/>
            <person name="Fan B."/>
            <person name="Jiang Y."/>
            <person name="Adhikari A."/>
            <person name="Zheng C.-J."/>
            <person name="Schuster L."/>
            <person name="Cowan T.M."/>
            <person name="Smanski M.J."/>
            <person name="Chevrette M.G."/>
            <person name="De Carvalho L.P.S."/>
            <person name="Shen B."/>
        </authorList>
    </citation>
    <scope>NUCLEOTIDE SEQUENCE [LARGE SCALE GENOMIC DNA]</scope>
    <source>
        <strain evidence="2 3">NPDC048946</strain>
    </source>
</reference>